<evidence type="ECO:0000313" key="1">
    <source>
        <dbReference type="EMBL" id="KAE9543319.1"/>
    </source>
</evidence>
<sequence length="176" mass="20708">MKYKKSKSKNTLRQYNMLFGPNKMFKSRMLSKSLKVQLYRIFIRSVMNDDIVRLAVFMSAHWAGEDRPFTNSWAKNIMNSLIMFIKINVSIDEPRSRTNSSCYLYSSQLFSVLDINVRVLDTVINVITFCLDDNLNCQNSNIYIKINLRVKVELNPSPYFEVFTINFLDFGSYTRF</sequence>
<dbReference type="EMBL" id="VYZN01000009">
    <property type="protein sequence ID" value="KAE9543319.1"/>
    <property type="molecule type" value="Genomic_DNA"/>
</dbReference>
<protein>
    <submittedName>
        <fullName evidence="1">Uncharacterized protein</fullName>
    </submittedName>
</protein>
<reference evidence="1 2" key="1">
    <citation type="submission" date="2019-08" db="EMBL/GenBank/DDBJ databases">
        <title>The genome of the soybean aphid Biotype 1, its phylome, world population structure and adaptation to the North American continent.</title>
        <authorList>
            <person name="Giordano R."/>
            <person name="Donthu R.K."/>
            <person name="Hernandez A.G."/>
            <person name="Wright C.L."/>
            <person name="Zimin A.V."/>
        </authorList>
    </citation>
    <scope>NUCLEOTIDE SEQUENCE [LARGE SCALE GENOMIC DNA]</scope>
    <source>
        <tissue evidence="1">Whole aphids</tissue>
    </source>
</reference>
<comment type="caution">
    <text evidence="1">The sequence shown here is derived from an EMBL/GenBank/DDBJ whole genome shotgun (WGS) entry which is preliminary data.</text>
</comment>
<organism evidence="1 2">
    <name type="scientific">Aphis glycines</name>
    <name type="common">Soybean aphid</name>
    <dbReference type="NCBI Taxonomy" id="307491"/>
    <lineage>
        <taxon>Eukaryota</taxon>
        <taxon>Metazoa</taxon>
        <taxon>Ecdysozoa</taxon>
        <taxon>Arthropoda</taxon>
        <taxon>Hexapoda</taxon>
        <taxon>Insecta</taxon>
        <taxon>Pterygota</taxon>
        <taxon>Neoptera</taxon>
        <taxon>Paraneoptera</taxon>
        <taxon>Hemiptera</taxon>
        <taxon>Sternorrhyncha</taxon>
        <taxon>Aphidomorpha</taxon>
        <taxon>Aphidoidea</taxon>
        <taxon>Aphididae</taxon>
        <taxon>Aphidini</taxon>
        <taxon>Aphis</taxon>
        <taxon>Aphis</taxon>
    </lineage>
</organism>
<evidence type="ECO:0000313" key="2">
    <source>
        <dbReference type="Proteomes" id="UP000475862"/>
    </source>
</evidence>
<name>A0A6G0U3W9_APHGL</name>
<accession>A0A6G0U3W9</accession>
<gene>
    <name evidence="1" type="ORF">AGLY_003230</name>
</gene>
<dbReference type="Proteomes" id="UP000475862">
    <property type="component" value="Unassembled WGS sequence"/>
</dbReference>
<proteinExistence type="predicted"/>
<dbReference type="AlphaFoldDB" id="A0A6G0U3W9"/>
<keyword evidence="2" id="KW-1185">Reference proteome</keyword>